<evidence type="ECO:0000313" key="2">
    <source>
        <dbReference type="EMBL" id="TEB29752.1"/>
    </source>
</evidence>
<organism evidence="2 3">
    <name type="scientific">Coprinellus micaceus</name>
    <name type="common">Glistening ink-cap mushroom</name>
    <name type="synonym">Coprinus micaceus</name>
    <dbReference type="NCBI Taxonomy" id="71717"/>
    <lineage>
        <taxon>Eukaryota</taxon>
        <taxon>Fungi</taxon>
        <taxon>Dikarya</taxon>
        <taxon>Basidiomycota</taxon>
        <taxon>Agaricomycotina</taxon>
        <taxon>Agaricomycetes</taxon>
        <taxon>Agaricomycetidae</taxon>
        <taxon>Agaricales</taxon>
        <taxon>Agaricineae</taxon>
        <taxon>Psathyrellaceae</taxon>
        <taxon>Coprinellus</taxon>
    </lineage>
</organism>
<protein>
    <submittedName>
        <fullName evidence="2">Uncharacterized protein</fullName>
    </submittedName>
</protein>
<accession>A0A4Y7T825</accession>
<sequence length="207" mass="22443">MRACAFPSPLSPLSRPAVLPAPLRATPASAHPSHRMAKLSEAPGQGQQMWSERTWARIPFSSEYFGVLHRSKAGSGDSKPPTLQRSFCPQKKLSAETRSAALAGAYQSAQGSIVSGSWLESQGSKDQEDRVYGGTRTTVPPSARGYWPVLISTSAEAHVGLYRYIVIPIPESLALERRCRENSSKPPRCGDLYLPGVAVRLPLSLWG</sequence>
<proteinExistence type="predicted"/>
<gene>
    <name evidence="2" type="ORF">FA13DRAFT_1862499</name>
</gene>
<dbReference type="EMBL" id="QPFP01000026">
    <property type="protein sequence ID" value="TEB29752.1"/>
    <property type="molecule type" value="Genomic_DNA"/>
</dbReference>
<reference evidence="2 3" key="1">
    <citation type="journal article" date="2019" name="Nat. Ecol. Evol.">
        <title>Megaphylogeny resolves global patterns of mushroom evolution.</title>
        <authorList>
            <person name="Varga T."/>
            <person name="Krizsan K."/>
            <person name="Foldi C."/>
            <person name="Dima B."/>
            <person name="Sanchez-Garcia M."/>
            <person name="Sanchez-Ramirez S."/>
            <person name="Szollosi G.J."/>
            <person name="Szarkandi J.G."/>
            <person name="Papp V."/>
            <person name="Albert L."/>
            <person name="Andreopoulos W."/>
            <person name="Angelini C."/>
            <person name="Antonin V."/>
            <person name="Barry K.W."/>
            <person name="Bougher N.L."/>
            <person name="Buchanan P."/>
            <person name="Buyck B."/>
            <person name="Bense V."/>
            <person name="Catcheside P."/>
            <person name="Chovatia M."/>
            <person name="Cooper J."/>
            <person name="Damon W."/>
            <person name="Desjardin D."/>
            <person name="Finy P."/>
            <person name="Geml J."/>
            <person name="Haridas S."/>
            <person name="Hughes K."/>
            <person name="Justo A."/>
            <person name="Karasinski D."/>
            <person name="Kautmanova I."/>
            <person name="Kiss B."/>
            <person name="Kocsube S."/>
            <person name="Kotiranta H."/>
            <person name="LaButti K.M."/>
            <person name="Lechner B.E."/>
            <person name="Liimatainen K."/>
            <person name="Lipzen A."/>
            <person name="Lukacs Z."/>
            <person name="Mihaltcheva S."/>
            <person name="Morgado L.N."/>
            <person name="Niskanen T."/>
            <person name="Noordeloos M.E."/>
            <person name="Ohm R.A."/>
            <person name="Ortiz-Santana B."/>
            <person name="Ovrebo C."/>
            <person name="Racz N."/>
            <person name="Riley R."/>
            <person name="Savchenko A."/>
            <person name="Shiryaev A."/>
            <person name="Soop K."/>
            <person name="Spirin V."/>
            <person name="Szebenyi C."/>
            <person name="Tomsovsky M."/>
            <person name="Tulloss R.E."/>
            <person name="Uehling J."/>
            <person name="Grigoriev I.V."/>
            <person name="Vagvolgyi C."/>
            <person name="Papp T."/>
            <person name="Martin F.M."/>
            <person name="Miettinen O."/>
            <person name="Hibbett D.S."/>
            <person name="Nagy L.G."/>
        </authorList>
    </citation>
    <scope>NUCLEOTIDE SEQUENCE [LARGE SCALE GENOMIC DNA]</scope>
    <source>
        <strain evidence="2 3">FP101781</strain>
    </source>
</reference>
<evidence type="ECO:0000256" key="1">
    <source>
        <dbReference type="SAM" id="MobiDB-lite"/>
    </source>
</evidence>
<evidence type="ECO:0000313" key="3">
    <source>
        <dbReference type="Proteomes" id="UP000298030"/>
    </source>
</evidence>
<feature type="region of interest" description="Disordered" evidence="1">
    <location>
        <begin position="24"/>
        <end position="48"/>
    </location>
</feature>
<dbReference type="AlphaFoldDB" id="A0A4Y7T825"/>
<comment type="caution">
    <text evidence="2">The sequence shown here is derived from an EMBL/GenBank/DDBJ whole genome shotgun (WGS) entry which is preliminary data.</text>
</comment>
<name>A0A4Y7T825_COPMI</name>
<keyword evidence="3" id="KW-1185">Reference proteome</keyword>
<dbReference type="Proteomes" id="UP000298030">
    <property type="component" value="Unassembled WGS sequence"/>
</dbReference>